<feature type="region of interest" description="Disordered" evidence="5">
    <location>
        <begin position="1"/>
        <end position="27"/>
    </location>
</feature>
<dbReference type="PROSITE" id="PS50103">
    <property type="entry name" value="ZF_C3H1"/>
    <property type="match status" value="1"/>
</dbReference>
<keyword evidence="2 4" id="KW-0863">Zinc-finger</keyword>
<keyword evidence="8" id="KW-1185">Reference proteome</keyword>
<proteinExistence type="predicted"/>
<feature type="domain" description="C3H1-type" evidence="6">
    <location>
        <begin position="65"/>
        <end position="87"/>
    </location>
</feature>
<keyword evidence="3 4" id="KW-0862">Zinc</keyword>
<comment type="caution">
    <text evidence="7">The sequence shown here is derived from an EMBL/GenBank/DDBJ whole genome shotgun (WGS) entry which is preliminary data.</text>
</comment>
<dbReference type="GO" id="GO:0008270">
    <property type="term" value="F:zinc ion binding"/>
    <property type="evidence" value="ECO:0007669"/>
    <property type="project" value="UniProtKB-KW"/>
</dbReference>
<evidence type="ECO:0000256" key="1">
    <source>
        <dbReference type="ARBA" id="ARBA00022723"/>
    </source>
</evidence>
<keyword evidence="1 4" id="KW-0479">Metal-binding</keyword>
<dbReference type="Proteomes" id="UP001530315">
    <property type="component" value="Unassembled WGS sequence"/>
</dbReference>
<accession>A0ABD3NZ36</accession>
<evidence type="ECO:0000313" key="8">
    <source>
        <dbReference type="Proteomes" id="UP001530315"/>
    </source>
</evidence>
<dbReference type="Pfam" id="PF18044">
    <property type="entry name" value="zf-CCCH_4"/>
    <property type="match status" value="1"/>
</dbReference>
<dbReference type="SMART" id="SM00356">
    <property type="entry name" value="ZnF_C3H1"/>
    <property type="match status" value="1"/>
</dbReference>
<sequence length="131" mass="14135">MMFPNSNVAKEQKKTVSSGSGVDTKQSECGNCNFADRCIHSYGNPSGGHPSKSNGRGDGKKLPYLCKFFPSGQCGYGDECRFSHEQPTDTGASGFGCKGGYGRGGSIWSDPDVIAGMKNYRASKESWDWNR</sequence>
<evidence type="ECO:0000256" key="5">
    <source>
        <dbReference type="SAM" id="MobiDB-lite"/>
    </source>
</evidence>
<dbReference type="InterPro" id="IPR041367">
    <property type="entry name" value="Znf-CCCH_4"/>
</dbReference>
<protein>
    <recommendedName>
        <fullName evidence="6">C3H1-type domain-containing protein</fullName>
    </recommendedName>
</protein>
<evidence type="ECO:0000259" key="6">
    <source>
        <dbReference type="PROSITE" id="PS50103"/>
    </source>
</evidence>
<evidence type="ECO:0000313" key="7">
    <source>
        <dbReference type="EMBL" id="KAL3781205.1"/>
    </source>
</evidence>
<dbReference type="Gene3D" id="4.10.1000.10">
    <property type="entry name" value="Zinc finger, CCCH-type"/>
    <property type="match status" value="1"/>
</dbReference>
<reference evidence="7 8" key="1">
    <citation type="submission" date="2024-10" db="EMBL/GenBank/DDBJ databases">
        <title>Updated reference genomes for cyclostephanoid diatoms.</title>
        <authorList>
            <person name="Roberts W.R."/>
            <person name="Alverson A.J."/>
        </authorList>
    </citation>
    <scope>NUCLEOTIDE SEQUENCE [LARGE SCALE GENOMIC DNA]</scope>
    <source>
        <strain evidence="7 8">AJA276-08</strain>
    </source>
</reference>
<name>A0ABD3NZ36_9STRA</name>
<gene>
    <name evidence="7" type="ORF">ACHAW5_007017</name>
</gene>
<dbReference type="InterPro" id="IPR000571">
    <property type="entry name" value="Znf_CCCH"/>
</dbReference>
<dbReference type="AlphaFoldDB" id="A0ABD3NZ36"/>
<dbReference type="SUPFAM" id="SSF90229">
    <property type="entry name" value="CCCH zinc finger"/>
    <property type="match status" value="1"/>
</dbReference>
<dbReference type="EMBL" id="JALLAZ020001080">
    <property type="protein sequence ID" value="KAL3781205.1"/>
    <property type="molecule type" value="Genomic_DNA"/>
</dbReference>
<dbReference type="InterPro" id="IPR036855">
    <property type="entry name" value="Znf_CCCH_sf"/>
</dbReference>
<evidence type="ECO:0000256" key="3">
    <source>
        <dbReference type="ARBA" id="ARBA00022833"/>
    </source>
</evidence>
<evidence type="ECO:0000256" key="2">
    <source>
        <dbReference type="ARBA" id="ARBA00022771"/>
    </source>
</evidence>
<organism evidence="7 8">
    <name type="scientific">Stephanodiscus triporus</name>
    <dbReference type="NCBI Taxonomy" id="2934178"/>
    <lineage>
        <taxon>Eukaryota</taxon>
        <taxon>Sar</taxon>
        <taxon>Stramenopiles</taxon>
        <taxon>Ochrophyta</taxon>
        <taxon>Bacillariophyta</taxon>
        <taxon>Coscinodiscophyceae</taxon>
        <taxon>Thalassiosirophycidae</taxon>
        <taxon>Stephanodiscales</taxon>
        <taxon>Stephanodiscaceae</taxon>
        <taxon>Stephanodiscus</taxon>
    </lineage>
</organism>
<evidence type="ECO:0000256" key="4">
    <source>
        <dbReference type="PROSITE-ProRule" id="PRU00723"/>
    </source>
</evidence>
<feature type="zinc finger region" description="C3H1-type" evidence="4">
    <location>
        <begin position="65"/>
        <end position="87"/>
    </location>
</feature>